<gene>
    <name evidence="2" type="ORF">ZOSMA_25G01240</name>
</gene>
<dbReference type="OrthoDB" id="1054248at2759"/>
<accession>A0A0K9PFJ4</accession>
<dbReference type="Proteomes" id="UP000036987">
    <property type="component" value="Unassembled WGS sequence"/>
</dbReference>
<sequence length="555" mass="62080">MGWIQSAVRVLCVILTFCVAFLIGAVKGVLVGAVAAPVQILGNIGILLGLFPAHLYWAIYTLFKTDRLNAALKLVLLFIALPVLIALWLLFGIVGIILVGVGYGVFTPWISTLEAFRQSCNQEKFLHCITDGTWGTIKGSTTVVRDFADVCYHSYPLYLKELRQNSSESQPLHTIRFRDVPACVLVGLIGIIIEIPLYTIIALVKSPYMLIKGWQRLTQDLISREGIFSESSCVPIAGLAILFWPLVVIGSILLAFFSSIFVGLYGSFVVYQESSFRRGVYYLLAMVSEFDEYTNDWLYLREGSILPKPKYRKKKVSQAGESEVGSTTVRNRVSLDPPAILIPSLAPSRSVREVIQEVKMIQIWESCMKSMEIVGKTLLDDNVITRDDLSECLRTKSAEADIVGIGLPSYSLLLNLLDSISERSDGIILNNGVVLNYWNRPQDRLMDWFFQPIMVLKEQIKVIEMGEGEAKFLEKLILLGGGNKNNIQRDWDNGAVVPQDPLIEAQIQAISRRLVGITVSVSKFPTYRRRYRQVVKNLIAYSFENGGCSTNKENV</sequence>
<organism evidence="2 3">
    <name type="scientific">Zostera marina</name>
    <name type="common">Eelgrass</name>
    <dbReference type="NCBI Taxonomy" id="29655"/>
    <lineage>
        <taxon>Eukaryota</taxon>
        <taxon>Viridiplantae</taxon>
        <taxon>Streptophyta</taxon>
        <taxon>Embryophyta</taxon>
        <taxon>Tracheophyta</taxon>
        <taxon>Spermatophyta</taxon>
        <taxon>Magnoliopsida</taxon>
        <taxon>Liliopsida</taxon>
        <taxon>Zosteraceae</taxon>
        <taxon>Zostera</taxon>
    </lineage>
</organism>
<dbReference type="EMBL" id="LFYR01000889">
    <property type="protein sequence ID" value="KMZ67734.1"/>
    <property type="molecule type" value="Genomic_DNA"/>
</dbReference>
<dbReference type="PANTHER" id="PTHR31133:SF12">
    <property type="entry name" value="MEMBRANE PROTEIN"/>
    <property type="match status" value="1"/>
</dbReference>
<feature type="transmembrane region" description="Helical" evidence="1">
    <location>
        <begin position="40"/>
        <end position="63"/>
    </location>
</feature>
<comment type="caution">
    <text evidence="2">The sequence shown here is derived from an EMBL/GenBank/DDBJ whole genome shotgun (WGS) entry which is preliminary data.</text>
</comment>
<feature type="transmembrane region" description="Helical" evidence="1">
    <location>
        <begin position="7"/>
        <end position="34"/>
    </location>
</feature>
<dbReference type="PANTHER" id="PTHR31133">
    <property type="entry name" value="MEMBRANE PROTEIN"/>
    <property type="match status" value="1"/>
</dbReference>
<protein>
    <submittedName>
        <fullName evidence="2">Uncharacterized protein</fullName>
    </submittedName>
</protein>
<evidence type="ECO:0000256" key="1">
    <source>
        <dbReference type="SAM" id="Phobius"/>
    </source>
</evidence>
<feature type="transmembrane region" description="Helical" evidence="1">
    <location>
        <begin position="184"/>
        <end position="204"/>
    </location>
</feature>
<keyword evidence="1" id="KW-0812">Transmembrane</keyword>
<dbReference type="STRING" id="29655.A0A0K9PFJ4"/>
<keyword evidence="1" id="KW-1133">Transmembrane helix</keyword>
<keyword evidence="3" id="KW-1185">Reference proteome</keyword>
<reference evidence="3" key="1">
    <citation type="journal article" date="2016" name="Nature">
        <title>The genome of the seagrass Zostera marina reveals angiosperm adaptation to the sea.</title>
        <authorList>
            <person name="Olsen J.L."/>
            <person name="Rouze P."/>
            <person name="Verhelst B."/>
            <person name="Lin Y.-C."/>
            <person name="Bayer T."/>
            <person name="Collen J."/>
            <person name="Dattolo E."/>
            <person name="De Paoli E."/>
            <person name="Dittami S."/>
            <person name="Maumus F."/>
            <person name="Michel G."/>
            <person name="Kersting A."/>
            <person name="Lauritano C."/>
            <person name="Lohaus R."/>
            <person name="Toepel M."/>
            <person name="Tonon T."/>
            <person name="Vanneste K."/>
            <person name="Amirebrahimi M."/>
            <person name="Brakel J."/>
            <person name="Bostroem C."/>
            <person name="Chovatia M."/>
            <person name="Grimwood J."/>
            <person name="Jenkins J.W."/>
            <person name="Jueterbock A."/>
            <person name="Mraz A."/>
            <person name="Stam W.T."/>
            <person name="Tice H."/>
            <person name="Bornberg-Bauer E."/>
            <person name="Green P.J."/>
            <person name="Pearson G.A."/>
            <person name="Procaccini G."/>
            <person name="Duarte C.M."/>
            <person name="Schmutz J."/>
            <person name="Reusch T.B.H."/>
            <person name="Van de Peer Y."/>
        </authorList>
    </citation>
    <scope>NUCLEOTIDE SEQUENCE [LARGE SCALE GENOMIC DNA]</scope>
    <source>
        <strain evidence="3">cv. Finnish</strain>
    </source>
</reference>
<name>A0A0K9PFJ4_ZOSMR</name>
<evidence type="ECO:0000313" key="2">
    <source>
        <dbReference type="EMBL" id="KMZ67734.1"/>
    </source>
</evidence>
<keyword evidence="1" id="KW-0472">Membrane</keyword>
<evidence type="ECO:0000313" key="3">
    <source>
        <dbReference type="Proteomes" id="UP000036987"/>
    </source>
</evidence>
<proteinExistence type="predicted"/>
<dbReference type="AlphaFoldDB" id="A0A0K9PFJ4"/>
<feature type="transmembrane region" description="Helical" evidence="1">
    <location>
        <begin position="75"/>
        <end position="106"/>
    </location>
</feature>
<dbReference type="InterPro" id="IPR040229">
    <property type="entry name" value="At3g27390-like"/>
</dbReference>
<feature type="transmembrane region" description="Helical" evidence="1">
    <location>
        <begin position="252"/>
        <end position="271"/>
    </location>
</feature>
<dbReference type="OMA" id="FADMCYH"/>